<accession>A0A4Y3TPU7</accession>
<dbReference type="Proteomes" id="UP000317617">
    <property type="component" value="Unassembled WGS sequence"/>
</dbReference>
<organism evidence="1 2">
    <name type="scientific">Acetobacter orleanensis</name>
    <dbReference type="NCBI Taxonomy" id="104099"/>
    <lineage>
        <taxon>Bacteria</taxon>
        <taxon>Pseudomonadati</taxon>
        <taxon>Pseudomonadota</taxon>
        <taxon>Alphaproteobacteria</taxon>
        <taxon>Acetobacterales</taxon>
        <taxon>Acetobacteraceae</taxon>
        <taxon>Acetobacter</taxon>
    </lineage>
</organism>
<reference evidence="1 2" key="1">
    <citation type="submission" date="2019-06" db="EMBL/GenBank/DDBJ databases">
        <title>Whole genome shotgun sequence of Acetobacter orleanensis NBRC 13752.</title>
        <authorList>
            <person name="Hosoyama A."/>
            <person name="Uohara A."/>
            <person name="Ohji S."/>
            <person name="Ichikawa N."/>
        </authorList>
    </citation>
    <scope>NUCLEOTIDE SEQUENCE [LARGE SCALE GENOMIC DNA]</scope>
    <source>
        <strain evidence="1 2">NBRC 13752</strain>
    </source>
</reference>
<evidence type="ECO:0000313" key="1">
    <source>
        <dbReference type="EMBL" id="GEB83812.1"/>
    </source>
</evidence>
<name>A0A4Y3TPU7_9PROT</name>
<gene>
    <name evidence="1" type="ORF">AOR01nite_22890</name>
</gene>
<proteinExistence type="predicted"/>
<evidence type="ECO:0000313" key="2">
    <source>
        <dbReference type="Proteomes" id="UP000317617"/>
    </source>
</evidence>
<comment type="caution">
    <text evidence="1">The sequence shown here is derived from an EMBL/GenBank/DDBJ whole genome shotgun (WGS) entry which is preliminary data.</text>
</comment>
<dbReference type="AlphaFoldDB" id="A0A4Y3TPU7"/>
<dbReference type="EMBL" id="BJMU01000018">
    <property type="protein sequence ID" value="GEB83812.1"/>
    <property type="molecule type" value="Genomic_DNA"/>
</dbReference>
<keyword evidence="2" id="KW-1185">Reference proteome</keyword>
<sequence length="67" mass="7712">MSYLLNSTVFVVQTAFPMEYEMARLRNADYLPMSGQIMDTTLVVALKQRNTNAEKAALREGRILQDW</sequence>
<protein>
    <submittedName>
        <fullName evidence="1">Uncharacterized protein</fullName>
    </submittedName>
</protein>